<evidence type="ECO:0000313" key="1">
    <source>
        <dbReference type="EMBL" id="QAS52838.1"/>
    </source>
</evidence>
<accession>A0A410MDS3</accession>
<proteinExistence type="predicted"/>
<protein>
    <submittedName>
        <fullName evidence="1">Uncharacterized protein</fullName>
    </submittedName>
</protein>
<dbReference type="RefSeq" id="WP_128525115.1">
    <property type="nucleotide sequence ID" value="NZ_CP026118.1"/>
</dbReference>
<dbReference type="EMBL" id="CP026118">
    <property type="protein sequence ID" value="QAS52838.1"/>
    <property type="molecule type" value="Genomic_DNA"/>
</dbReference>
<dbReference type="OrthoDB" id="2614557at2"/>
<gene>
    <name evidence="1" type="ORF">HLI_11840</name>
</gene>
<dbReference type="AlphaFoldDB" id="A0A410MDS3"/>
<evidence type="ECO:0000313" key="2">
    <source>
        <dbReference type="Proteomes" id="UP000287756"/>
    </source>
</evidence>
<sequence>MLKVTLDTDQLQQMINDAVDQAIERHALKEKLPPVLTKTEFQELMGISHAKASQLINSANFPVTRDMGHPKINTAQLLLWLDEHTDWSPKDIKSSKKLSIV</sequence>
<organism evidence="1 2">
    <name type="scientific">Halobacillus litoralis</name>
    <dbReference type="NCBI Taxonomy" id="45668"/>
    <lineage>
        <taxon>Bacteria</taxon>
        <taxon>Bacillati</taxon>
        <taxon>Bacillota</taxon>
        <taxon>Bacilli</taxon>
        <taxon>Bacillales</taxon>
        <taxon>Bacillaceae</taxon>
        <taxon>Halobacillus</taxon>
    </lineage>
</organism>
<reference evidence="1 2" key="1">
    <citation type="submission" date="2018-01" db="EMBL/GenBank/DDBJ databases">
        <title>The whole genome sequencing and assembly of Halobacillus litoralis ERB031 strain.</title>
        <authorList>
            <person name="Lee S.-J."/>
            <person name="Park M.-K."/>
            <person name="Kim J.-Y."/>
            <person name="Lee Y.-J."/>
            <person name="Yi H."/>
            <person name="Bahn Y.-S."/>
            <person name="Kim J.F."/>
            <person name="Lee D.-W."/>
        </authorList>
    </citation>
    <scope>NUCLEOTIDE SEQUENCE [LARGE SCALE GENOMIC DNA]</scope>
    <source>
        <strain evidence="1 2">ERB 031</strain>
    </source>
</reference>
<dbReference type="KEGG" id="hli:HLI_11840"/>
<name>A0A410MDS3_9BACI</name>
<dbReference type="Proteomes" id="UP000287756">
    <property type="component" value="Chromosome"/>
</dbReference>